<name>A0ABD4DY34_9BURK</name>
<comment type="caution">
    <text evidence="2">The sequence shown here is derived from an EMBL/GenBank/DDBJ whole genome shotgun (WGS) entry which is preliminary data.</text>
</comment>
<dbReference type="AlphaFoldDB" id="A0ABD4DY34"/>
<keyword evidence="1" id="KW-0812">Transmembrane</keyword>
<evidence type="ECO:0000313" key="2">
    <source>
        <dbReference type="EMBL" id="KVN81883.1"/>
    </source>
</evidence>
<gene>
    <name evidence="2" type="ORF">WJ68_18015</name>
</gene>
<feature type="transmembrane region" description="Helical" evidence="1">
    <location>
        <begin position="91"/>
        <end position="113"/>
    </location>
</feature>
<protein>
    <submittedName>
        <fullName evidence="2">Uncharacterized protein</fullName>
    </submittedName>
</protein>
<reference evidence="2 3" key="1">
    <citation type="submission" date="2015-11" db="EMBL/GenBank/DDBJ databases">
        <title>Expanding the genomic diversity of Burkholderia species for the development of highly accurate diagnostics.</title>
        <authorList>
            <person name="Sahl J."/>
            <person name="Keim P."/>
            <person name="Wagner D."/>
        </authorList>
    </citation>
    <scope>NUCLEOTIDE SEQUENCE [LARGE SCALE GENOMIC DNA]</scope>
    <source>
        <strain evidence="2 3">MSMB1585WGS</strain>
    </source>
</reference>
<evidence type="ECO:0000256" key="1">
    <source>
        <dbReference type="SAM" id="Phobius"/>
    </source>
</evidence>
<keyword evidence="1" id="KW-0472">Membrane</keyword>
<dbReference type="EMBL" id="LPAD01000078">
    <property type="protein sequence ID" value="KVN81883.1"/>
    <property type="molecule type" value="Genomic_DNA"/>
</dbReference>
<organism evidence="2 3">
    <name type="scientific">Burkholderia ubonensis</name>
    <dbReference type="NCBI Taxonomy" id="101571"/>
    <lineage>
        <taxon>Bacteria</taxon>
        <taxon>Pseudomonadati</taxon>
        <taxon>Pseudomonadota</taxon>
        <taxon>Betaproteobacteria</taxon>
        <taxon>Burkholderiales</taxon>
        <taxon>Burkholderiaceae</taxon>
        <taxon>Burkholderia</taxon>
        <taxon>Burkholderia cepacia complex</taxon>
    </lineage>
</organism>
<accession>A0ABD4DY34</accession>
<feature type="transmembrane region" description="Helical" evidence="1">
    <location>
        <begin position="120"/>
        <end position="142"/>
    </location>
</feature>
<proteinExistence type="predicted"/>
<keyword evidence="1" id="KW-1133">Transmembrane helix</keyword>
<evidence type="ECO:0000313" key="3">
    <source>
        <dbReference type="Proteomes" id="UP000057910"/>
    </source>
</evidence>
<dbReference type="Proteomes" id="UP000057910">
    <property type="component" value="Unassembled WGS sequence"/>
</dbReference>
<sequence length="316" mass="34925">MPRRFSLLVLVLGKAKFYLLTFYKGRPRLVKLLRFSEMSLLDSQQTIDTLTANYRTSTSALTDQQLEIQYEFLKERFNNNEDAKSSLEARIAAHITSYFALVGFYGYILTMIFPISSRSAYVAGFVFGIGCLFMLACGAFIWSSMQVKGMVRSTFKDLAADTSPCTQAVLAYTNWYASNQEVRALASEVKNVESNMILALCVAVPLWIAAQFIMSHPDRERPITDGGSGMSAKVISANGSFATEEVAGLLAKIGKHLSDSGEKFVVVSGQHANRNRDRIVGILKLAVGDENIRDIRLPQSVWGDASVVVNLDEGTR</sequence>